<accession>A0ABY7YTY2</accession>
<evidence type="ECO:0000313" key="1">
    <source>
        <dbReference type="EMBL" id="WDR04305.1"/>
    </source>
</evidence>
<dbReference type="RefSeq" id="WP_282220687.1">
    <property type="nucleotide sequence ID" value="NZ_CP118246.1"/>
</dbReference>
<dbReference type="Proteomes" id="UP001220530">
    <property type="component" value="Chromosome"/>
</dbReference>
<organism evidence="1 2">
    <name type="scientific">Devosia algicola</name>
    <dbReference type="NCBI Taxonomy" id="3026418"/>
    <lineage>
        <taxon>Bacteria</taxon>
        <taxon>Pseudomonadati</taxon>
        <taxon>Pseudomonadota</taxon>
        <taxon>Alphaproteobacteria</taxon>
        <taxon>Hyphomicrobiales</taxon>
        <taxon>Devosiaceae</taxon>
        <taxon>Devosia</taxon>
    </lineage>
</organism>
<dbReference type="SUPFAM" id="SSF51735">
    <property type="entry name" value="NAD(P)-binding Rossmann-fold domains"/>
    <property type="match status" value="1"/>
</dbReference>
<name>A0ABY7YTY2_9HYPH</name>
<dbReference type="Pfam" id="PF00106">
    <property type="entry name" value="adh_short"/>
    <property type="match status" value="1"/>
</dbReference>
<proteinExistence type="predicted"/>
<keyword evidence="2" id="KW-1185">Reference proteome</keyword>
<dbReference type="EMBL" id="CP118246">
    <property type="protein sequence ID" value="WDR04305.1"/>
    <property type="molecule type" value="Genomic_DNA"/>
</dbReference>
<gene>
    <name evidence="1" type="ORF">PSQ19_11525</name>
</gene>
<protein>
    <submittedName>
        <fullName evidence="1">SDR family NAD(P)-dependent oxidoreductase</fullName>
    </submittedName>
</protein>
<dbReference type="Gene3D" id="3.40.50.720">
    <property type="entry name" value="NAD(P)-binding Rossmann-like Domain"/>
    <property type="match status" value="1"/>
</dbReference>
<evidence type="ECO:0000313" key="2">
    <source>
        <dbReference type="Proteomes" id="UP001220530"/>
    </source>
</evidence>
<dbReference type="InterPro" id="IPR036291">
    <property type="entry name" value="NAD(P)-bd_dom_sf"/>
</dbReference>
<reference evidence="1 2" key="1">
    <citation type="submission" date="2023-02" db="EMBL/GenBank/DDBJ databases">
        <title>Devosia algicola sp. nov., isolated from the phycosphere of marine algae.</title>
        <authorList>
            <person name="Kim J.M."/>
            <person name="Lee J.K."/>
            <person name="Choi B.J."/>
            <person name="Bayburt H."/>
            <person name="Jeon C.O."/>
        </authorList>
    </citation>
    <scope>NUCLEOTIDE SEQUENCE [LARGE SCALE GENOMIC DNA]</scope>
    <source>
        <strain evidence="1 2">G20-9</strain>
    </source>
</reference>
<sequence>MAATGSAGMPAYSASKGALAGLARSLASEWRHRIALRHFRLWPTRTPMHAKAGFDPHKFDWLLMNPDAVASFVVDRLESARRVNQTISPASLFTHRLVGARP</sequence>
<dbReference type="InterPro" id="IPR002347">
    <property type="entry name" value="SDR_fam"/>
</dbReference>